<dbReference type="PANTHER" id="PTHR10773">
    <property type="entry name" value="DNA-DIRECTED RNA POLYMERASES I, II, AND III SUBUNIT RPABC2"/>
    <property type="match status" value="1"/>
</dbReference>
<reference evidence="2 3" key="1">
    <citation type="submission" date="2024-06" db="EMBL/GenBank/DDBJ databases">
        <title>A chromosome-level genome assembly of beet webworm, Loxostege sticticalis.</title>
        <authorList>
            <person name="Zhang Y."/>
        </authorList>
    </citation>
    <scope>NUCLEOTIDE SEQUENCE [LARGE SCALE GENOMIC DNA]</scope>
    <source>
        <strain evidence="2">AQ028</strain>
        <tissue evidence="2">Male pupae</tissue>
    </source>
</reference>
<protein>
    <submittedName>
        <fullName evidence="2">Uncharacterized protein</fullName>
    </submittedName>
</protein>
<organism evidence="2 3">
    <name type="scientific">Loxostege sticticalis</name>
    <name type="common">Beet webworm moth</name>
    <dbReference type="NCBI Taxonomy" id="481309"/>
    <lineage>
        <taxon>Eukaryota</taxon>
        <taxon>Metazoa</taxon>
        <taxon>Ecdysozoa</taxon>
        <taxon>Arthropoda</taxon>
        <taxon>Hexapoda</taxon>
        <taxon>Insecta</taxon>
        <taxon>Pterygota</taxon>
        <taxon>Neoptera</taxon>
        <taxon>Endopterygota</taxon>
        <taxon>Lepidoptera</taxon>
        <taxon>Glossata</taxon>
        <taxon>Ditrysia</taxon>
        <taxon>Pyraloidea</taxon>
        <taxon>Crambidae</taxon>
        <taxon>Pyraustinae</taxon>
        <taxon>Loxostege</taxon>
    </lineage>
</organism>
<feature type="compositionally biased region" description="Low complexity" evidence="1">
    <location>
        <begin position="45"/>
        <end position="54"/>
    </location>
</feature>
<name>A0ABD0THD5_LOXSC</name>
<feature type="compositionally biased region" description="Polar residues" evidence="1">
    <location>
        <begin position="1"/>
        <end position="12"/>
    </location>
</feature>
<proteinExistence type="predicted"/>
<evidence type="ECO:0000313" key="2">
    <source>
        <dbReference type="EMBL" id="KAL0848744.1"/>
    </source>
</evidence>
<accession>A0ABD0THD5</accession>
<dbReference type="AlphaFoldDB" id="A0ABD0THD5"/>
<dbReference type="EMBL" id="JBEDNZ010000004">
    <property type="protein sequence ID" value="KAL0848744.1"/>
    <property type="molecule type" value="Genomic_DNA"/>
</dbReference>
<evidence type="ECO:0000313" key="3">
    <source>
        <dbReference type="Proteomes" id="UP001549921"/>
    </source>
</evidence>
<gene>
    <name evidence="2" type="ORF">ABMA28_013179</name>
</gene>
<evidence type="ECO:0000256" key="1">
    <source>
        <dbReference type="SAM" id="MobiDB-lite"/>
    </source>
</evidence>
<comment type="caution">
    <text evidence="2">The sequence shown here is derived from an EMBL/GenBank/DDBJ whole genome shotgun (WGS) entry which is preliminary data.</text>
</comment>
<feature type="region of interest" description="Disordered" evidence="1">
    <location>
        <begin position="1"/>
        <end position="74"/>
    </location>
</feature>
<dbReference type="Proteomes" id="UP001549921">
    <property type="component" value="Unassembled WGS sequence"/>
</dbReference>
<dbReference type="PANTHER" id="PTHR10773:SF19">
    <property type="match status" value="1"/>
</dbReference>
<sequence>MPSSIKQDTTVRLNCRISPIHTDESDVDLSDSDPTFKINEYKPLSSGSESSSDSPPRLDAQNQNTDEPNKKMRKPYVSITKKQVPARSMKNPCTGKCRLNAQKKSREAIDDARLPNNAFYFTVNVQRIRVCRQFYINTLDISDRQIRTKRGKHDNRKRINSDVLQDIKDHIKSIPRIESHYLKSKTDKEYISDGKTIKELCNDFNKQQRENNRTECDNWLYINTFNKDFNIGVSQPKKDRCETYLCREEKMKDRENVDDNHVCAIYDLQSVMLCPSPSYFNYASKINCLDFTITQFNAKATSDNKSYSDVFCYFWDETQGNRGANEIGSYVFDYLKKINSSYPNGKFHSITHKYLIKGHTQNEANNVHSLIEKEIKKNEKGGPIYYKTSYLQSEFKTINMRNKRKKQFGADEIVLEILYRQTFNLKENKKKDLKDLDRKNLIPSYHVAFYNSL</sequence>